<dbReference type="OrthoDB" id="2093070at2759"/>
<dbReference type="EMBL" id="MCGO01000030">
    <property type="protein sequence ID" value="ORY41832.1"/>
    <property type="molecule type" value="Genomic_DNA"/>
</dbReference>
<evidence type="ECO:0000313" key="2">
    <source>
        <dbReference type="EMBL" id="ORY41832.1"/>
    </source>
</evidence>
<evidence type="ECO:0000313" key="3">
    <source>
        <dbReference type="Proteomes" id="UP000193642"/>
    </source>
</evidence>
<gene>
    <name evidence="2" type="ORF">BCR33DRAFT_767233</name>
</gene>
<name>A0A1Y2C473_9FUNG</name>
<protein>
    <submittedName>
        <fullName evidence="2">Uncharacterized protein</fullName>
    </submittedName>
</protein>
<keyword evidence="1" id="KW-0472">Membrane</keyword>
<keyword evidence="1" id="KW-1133">Transmembrane helix</keyword>
<proteinExistence type="predicted"/>
<accession>A0A1Y2C473</accession>
<dbReference type="Proteomes" id="UP000193642">
    <property type="component" value="Unassembled WGS sequence"/>
</dbReference>
<organism evidence="2 3">
    <name type="scientific">Rhizoclosmatium globosum</name>
    <dbReference type="NCBI Taxonomy" id="329046"/>
    <lineage>
        <taxon>Eukaryota</taxon>
        <taxon>Fungi</taxon>
        <taxon>Fungi incertae sedis</taxon>
        <taxon>Chytridiomycota</taxon>
        <taxon>Chytridiomycota incertae sedis</taxon>
        <taxon>Chytridiomycetes</taxon>
        <taxon>Chytridiales</taxon>
        <taxon>Chytriomycetaceae</taxon>
        <taxon>Rhizoclosmatium</taxon>
    </lineage>
</organism>
<keyword evidence="3" id="KW-1185">Reference proteome</keyword>
<dbReference type="AlphaFoldDB" id="A0A1Y2C473"/>
<feature type="transmembrane region" description="Helical" evidence="1">
    <location>
        <begin position="12"/>
        <end position="32"/>
    </location>
</feature>
<keyword evidence="1" id="KW-0812">Transmembrane</keyword>
<comment type="caution">
    <text evidence="2">The sequence shown here is derived from an EMBL/GenBank/DDBJ whole genome shotgun (WGS) entry which is preliminary data.</text>
</comment>
<evidence type="ECO:0000256" key="1">
    <source>
        <dbReference type="SAM" id="Phobius"/>
    </source>
</evidence>
<reference evidence="2 3" key="1">
    <citation type="submission" date="2016-07" db="EMBL/GenBank/DDBJ databases">
        <title>Pervasive Adenine N6-methylation of Active Genes in Fungi.</title>
        <authorList>
            <consortium name="DOE Joint Genome Institute"/>
            <person name="Mondo S.J."/>
            <person name="Dannebaum R.O."/>
            <person name="Kuo R.C."/>
            <person name="Labutti K."/>
            <person name="Haridas S."/>
            <person name="Kuo A."/>
            <person name="Salamov A."/>
            <person name="Ahrendt S.R."/>
            <person name="Lipzen A."/>
            <person name="Sullivan W."/>
            <person name="Andreopoulos W.B."/>
            <person name="Clum A."/>
            <person name="Lindquist E."/>
            <person name="Daum C."/>
            <person name="Ramamoorthy G.K."/>
            <person name="Gryganskyi A."/>
            <person name="Culley D."/>
            <person name="Magnuson J.K."/>
            <person name="James T.Y."/>
            <person name="O'Malley M.A."/>
            <person name="Stajich J.E."/>
            <person name="Spatafora J.W."/>
            <person name="Visel A."/>
            <person name="Grigoriev I.V."/>
        </authorList>
    </citation>
    <scope>NUCLEOTIDE SEQUENCE [LARGE SCALE GENOMIC DNA]</scope>
    <source>
        <strain evidence="2 3">JEL800</strain>
    </source>
</reference>
<sequence length="132" mass="15315">MIVVSRWFEVTSTSLDMIFGVTTIWAIVYPHIDRKKQIRNMQFALVGILLTPTFTLLDSFIQNTYWAMIGVGYFEKRGIQNFFLVSFVGALEDSLATNANTDSSYRNQFELWKCESFDDYVRVNQLLVKFGN</sequence>